<accession>A0ABM7Z235</accession>
<protein>
    <submittedName>
        <fullName evidence="1">Uncharacterized protein</fullName>
    </submittedName>
</protein>
<dbReference type="EMBL" id="AP025732">
    <property type="protein sequence ID" value="BDI17048.1"/>
    <property type="molecule type" value="Genomic_DNA"/>
</dbReference>
<proteinExistence type="predicted"/>
<dbReference type="Proteomes" id="UP001055453">
    <property type="component" value="Chromosome"/>
</dbReference>
<name>A0ABM7Z235_NOSCO</name>
<evidence type="ECO:0000313" key="2">
    <source>
        <dbReference type="Proteomes" id="UP001055453"/>
    </source>
</evidence>
<reference evidence="1" key="1">
    <citation type="submission" date="2022-04" db="EMBL/GenBank/DDBJ databases">
        <title>Complete genome sequence of a cyanobacterium, Nostoc sp. SO-36, isolated in Antarctica.</title>
        <authorList>
            <person name="Kanesaki Y."/>
            <person name="Effendi D."/>
            <person name="Sakamoto T."/>
            <person name="Ohtani S."/>
            <person name="Awai K."/>
        </authorList>
    </citation>
    <scope>NUCLEOTIDE SEQUENCE</scope>
    <source>
        <strain evidence="1">SO-36</strain>
    </source>
</reference>
<sequence length="67" mass="8010">MLQKILPPNFITENNKLKTEEHMENDIIFEPLRFRNLTVKNRVFRSSISGRWDNYDGSGTQARINWE</sequence>
<organism evidence="1 2">
    <name type="scientific">Nostoc cf. commune SO-36</name>
    <dbReference type="NCBI Taxonomy" id="449208"/>
    <lineage>
        <taxon>Bacteria</taxon>
        <taxon>Bacillati</taxon>
        <taxon>Cyanobacteriota</taxon>
        <taxon>Cyanophyceae</taxon>
        <taxon>Nostocales</taxon>
        <taxon>Nostocaceae</taxon>
        <taxon>Nostoc</taxon>
    </lineage>
</organism>
<keyword evidence="2" id="KW-1185">Reference proteome</keyword>
<dbReference type="RefSeq" id="WP_251960032.1">
    <property type="nucleotide sequence ID" value="NZ_AP025732.1"/>
</dbReference>
<gene>
    <name evidence="1" type="ORF">ANSO36C_28500</name>
</gene>
<evidence type="ECO:0000313" key="1">
    <source>
        <dbReference type="EMBL" id="BDI17048.1"/>
    </source>
</evidence>